<dbReference type="EMBL" id="DRTT01000023">
    <property type="protein sequence ID" value="HHF98017.1"/>
    <property type="molecule type" value="Genomic_DNA"/>
</dbReference>
<dbReference type="InterPro" id="IPR051450">
    <property type="entry name" value="Gfo/Idh/MocA_Oxidoreductases"/>
</dbReference>
<feature type="domain" description="Gfo/Idh/MocA-like oxidoreductase N-terminal" evidence="1">
    <location>
        <begin position="3"/>
        <end position="121"/>
    </location>
</feature>
<dbReference type="Proteomes" id="UP000886070">
    <property type="component" value="Unassembled WGS sequence"/>
</dbReference>
<feature type="domain" description="Gfo/Idh/MocA-like oxidoreductase C-terminal" evidence="2">
    <location>
        <begin position="156"/>
        <end position="344"/>
    </location>
</feature>
<dbReference type="InterPro" id="IPR036291">
    <property type="entry name" value="NAD(P)-bd_dom_sf"/>
</dbReference>
<proteinExistence type="predicted"/>
<dbReference type="PANTHER" id="PTHR43377:SF1">
    <property type="entry name" value="BILIVERDIN REDUCTASE A"/>
    <property type="match status" value="1"/>
</dbReference>
<evidence type="ECO:0000313" key="3">
    <source>
        <dbReference type="EMBL" id="HHF98017.1"/>
    </source>
</evidence>
<evidence type="ECO:0000259" key="2">
    <source>
        <dbReference type="Pfam" id="PF02894"/>
    </source>
</evidence>
<protein>
    <submittedName>
        <fullName evidence="3">Gfo/Idh/MocA family oxidoreductase</fullName>
    </submittedName>
</protein>
<organism evidence="3">
    <name type="scientific">Aerophobetes bacterium</name>
    <dbReference type="NCBI Taxonomy" id="2030807"/>
    <lineage>
        <taxon>Bacteria</taxon>
        <taxon>Candidatus Aerophobota</taxon>
    </lineage>
</organism>
<dbReference type="GO" id="GO:0000166">
    <property type="term" value="F:nucleotide binding"/>
    <property type="evidence" value="ECO:0007669"/>
    <property type="project" value="InterPro"/>
</dbReference>
<gene>
    <name evidence="3" type="ORF">ENL39_00815</name>
</gene>
<name>A0A7V5I035_UNCAE</name>
<sequence length="344" mass="38864">MKLRVGIIGAGRMGKFHLDFLEKVEEAEIVAICDIRKNCAEDLAHRVKARVYTNYQKMYDEEELDCVFICTPAHARERQLEEAAIRGIHIFVEKPAALTLQQGEKTYKVIEKSGVICSVGFLWRYSEGVEKVRNFLKDKKVALIDARWYHTIPPVAWVRSKEKGGGQIVDQSIHLIDLMRYLVGEIQEVYGKATRGLFPEISDFTADDASAVTLTFKDKTVANLSSTYSLFSGAPLGPEINIIGKRMLVKINSDKVEVYTPYEEEFKFDEKAHLAHMMKSPKANIEQFDIQLTNAAMKEDEIFLKAVISNNSSIIRCDFSDALETLKVALAIERSIHLGKPVSL</sequence>
<dbReference type="PANTHER" id="PTHR43377">
    <property type="entry name" value="BILIVERDIN REDUCTASE A"/>
    <property type="match status" value="1"/>
</dbReference>
<accession>A0A7V5I035</accession>
<dbReference type="AlphaFoldDB" id="A0A7V5I035"/>
<dbReference type="Pfam" id="PF01408">
    <property type="entry name" value="GFO_IDH_MocA"/>
    <property type="match status" value="1"/>
</dbReference>
<dbReference type="SUPFAM" id="SSF51735">
    <property type="entry name" value="NAD(P)-binding Rossmann-fold domains"/>
    <property type="match status" value="1"/>
</dbReference>
<dbReference type="Pfam" id="PF02894">
    <property type="entry name" value="GFO_IDH_MocA_C"/>
    <property type="match status" value="1"/>
</dbReference>
<reference evidence="3" key="1">
    <citation type="journal article" date="2020" name="mSystems">
        <title>Genome- and Community-Level Interaction Insights into Carbon Utilization and Element Cycling Functions of Hydrothermarchaeota in Hydrothermal Sediment.</title>
        <authorList>
            <person name="Zhou Z."/>
            <person name="Liu Y."/>
            <person name="Xu W."/>
            <person name="Pan J."/>
            <person name="Luo Z.H."/>
            <person name="Li M."/>
        </authorList>
    </citation>
    <scope>NUCLEOTIDE SEQUENCE [LARGE SCALE GENOMIC DNA]</scope>
    <source>
        <strain evidence="3">HyVt-92</strain>
    </source>
</reference>
<dbReference type="InterPro" id="IPR000683">
    <property type="entry name" value="Gfo/Idh/MocA-like_OxRdtase_N"/>
</dbReference>
<dbReference type="SUPFAM" id="SSF55347">
    <property type="entry name" value="Glyceraldehyde-3-phosphate dehydrogenase-like, C-terminal domain"/>
    <property type="match status" value="1"/>
</dbReference>
<comment type="caution">
    <text evidence="3">The sequence shown here is derived from an EMBL/GenBank/DDBJ whole genome shotgun (WGS) entry which is preliminary data.</text>
</comment>
<evidence type="ECO:0000259" key="1">
    <source>
        <dbReference type="Pfam" id="PF01408"/>
    </source>
</evidence>
<dbReference type="Gene3D" id="3.30.360.10">
    <property type="entry name" value="Dihydrodipicolinate Reductase, domain 2"/>
    <property type="match status" value="1"/>
</dbReference>
<dbReference type="Gene3D" id="3.40.50.720">
    <property type="entry name" value="NAD(P)-binding Rossmann-like Domain"/>
    <property type="match status" value="1"/>
</dbReference>
<dbReference type="InterPro" id="IPR004104">
    <property type="entry name" value="Gfo/Idh/MocA-like_OxRdtase_C"/>
</dbReference>